<dbReference type="EMBL" id="JBHUDD010000057">
    <property type="protein sequence ID" value="MFD1509948.1"/>
    <property type="molecule type" value="Genomic_DNA"/>
</dbReference>
<dbReference type="SUPFAM" id="SSF53474">
    <property type="entry name" value="alpha/beta-Hydrolases"/>
    <property type="match status" value="1"/>
</dbReference>
<organism evidence="1 2">
    <name type="scientific">Lacimonas salitolerans</name>
    <dbReference type="NCBI Taxonomy" id="1323750"/>
    <lineage>
        <taxon>Bacteria</taxon>
        <taxon>Pseudomonadati</taxon>
        <taxon>Pseudomonadota</taxon>
        <taxon>Alphaproteobacteria</taxon>
        <taxon>Rhodobacterales</taxon>
        <taxon>Paracoccaceae</taxon>
        <taxon>Lacimonas</taxon>
    </lineage>
</organism>
<name>A0ABW4EIZ6_9RHOB</name>
<dbReference type="Gene3D" id="3.40.50.1820">
    <property type="entry name" value="alpha/beta hydrolase"/>
    <property type="match status" value="1"/>
</dbReference>
<reference evidence="2" key="1">
    <citation type="journal article" date="2019" name="Int. J. Syst. Evol. Microbiol.">
        <title>The Global Catalogue of Microorganisms (GCM) 10K type strain sequencing project: providing services to taxonomists for standard genome sequencing and annotation.</title>
        <authorList>
            <consortium name="The Broad Institute Genomics Platform"/>
            <consortium name="The Broad Institute Genome Sequencing Center for Infectious Disease"/>
            <person name="Wu L."/>
            <person name="Ma J."/>
        </authorList>
    </citation>
    <scope>NUCLEOTIDE SEQUENCE [LARGE SCALE GENOMIC DNA]</scope>
    <source>
        <strain evidence="2">CGMCC 1.12477</strain>
    </source>
</reference>
<dbReference type="InterPro" id="IPR029058">
    <property type="entry name" value="AB_hydrolase_fold"/>
</dbReference>
<gene>
    <name evidence="1" type="ORF">ACFTOW_11095</name>
</gene>
<dbReference type="InterPro" id="IPR010297">
    <property type="entry name" value="DUF900_hydrolase"/>
</dbReference>
<accession>A0ABW4EIZ6</accession>
<evidence type="ECO:0000313" key="1">
    <source>
        <dbReference type="EMBL" id="MFD1509948.1"/>
    </source>
</evidence>
<dbReference type="RefSeq" id="WP_379915612.1">
    <property type="nucleotide sequence ID" value="NZ_JBHUDD010000057.1"/>
</dbReference>
<keyword evidence="2" id="KW-1185">Reference proteome</keyword>
<protein>
    <submittedName>
        <fullName evidence="1">DUF726 domain-containing protein</fullName>
    </submittedName>
</protein>
<comment type="caution">
    <text evidence="1">The sequence shown here is derived from an EMBL/GenBank/DDBJ whole genome shotgun (WGS) entry which is preliminary data.</text>
</comment>
<dbReference type="Proteomes" id="UP001597186">
    <property type="component" value="Unassembled WGS sequence"/>
</dbReference>
<evidence type="ECO:0000313" key="2">
    <source>
        <dbReference type="Proteomes" id="UP001597186"/>
    </source>
</evidence>
<sequence length="306" mass="32549">MTLLRINAGLTGLADMPDLDALAAGDGPVVILTHGYKFQPGHPVHCPHSHILSLDDAPCPKAVSWPRALGVGQGAGQNDVAAVAFGWPARGTIWAAWQRAEMAGAQLAQVITAIRAAAPHRPVHALAHSLGARVVLSALHHLAPGALGRIILLAGAEYAGNAAAALDTPAGRRAEVINITSRENDLFDFLLERLVAPPVRGDWTIGQRMDIRANVLSLQLDAPRTLSALAMRGFAIAPPAARICHWSVYRRAGVFELYRALLLRPETLPLAHLRAALPEAPAPRWSRLLTPPRVALPVPFARNASG</sequence>
<dbReference type="Pfam" id="PF05990">
    <property type="entry name" value="DUF900"/>
    <property type="match status" value="1"/>
</dbReference>
<proteinExistence type="predicted"/>